<comment type="caution">
    <text evidence="1">The sequence shown here is derived from an EMBL/GenBank/DDBJ whole genome shotgun (WGS) entry which is preliminary data.</text>
</comment>
<organism evidence="1">
    <name type="scientific">marine sediment metagenome</name>
    <dbReference type="NCBI Taxonomy" id="412755"/>
    <lineage>
        <taxon>unclassified sequences</taxon>
        <taxon>metagenomes</taxon>
        <taxon>ecological metagenomes</taxon>
    </lineage>
</organism>
<feature type="non-terminal residue" evidence="1">
    <location>
        <position position="1"/>
    </location>
</feature>
<proteinExistence type="predicted"/>
<gene>
    <name evidence="1" type="ORF">S01H1_81508</name>
</gene>
<dbReference type="EMBL" id="BARS01055163">
    <property type="protein sequence ID" value="GAG43267.1"/>
    <property type="molecule type" value="Genomic_DNA"/>
</dbReference>
<sequence length="46" mass="5016">AQAASVPTDITSPKGKLAKTQCCVYPARVYRTLKRSAHTRIAGKDR</sequence>
<evidence type="ECO:0000313" key="1">
    <source>
        <dbReference type="EMBL" id="GAG43267.1"/>
    </source>
</evidence>
<name>X0Y7J3_9ZZZZ</name>
<protein>
    <submittedName>
        <fullName evidence="1">Uncharacterized protein</fullName>
    </submittedName>
</protein>
<reference evidence="1" key="1">
    <citation type="journal article" date="2014" name="Front. Microbiol.">
        <title>High frequency of phylogenetically diverse reductive dehalogenase-homologous genes in deep subseafloor sedimentary metagenomes.</title>
        <authorList>
            <person name="Kawai M."/>
            <person name="Futagami T."/>
            <person name="Toyoda A."/>
            <person name="Takaki Y."/>
            <person name="Nishi S."/>
            <person name="Hori S."/>
            <person name="Arai W."/>
            <person name="Tsubouchi T."/>
            <person name="Morono Y."/>
            <person name="Uchiyama I."/>
            <person name="Ito T."/>
            <person name="Fujiyama A."/>
            <person name="Inagaki F."/>
            <person name="Takami H."/>
        </authorList>
    </citation>
    <scope>NUCLEOTIDE SEQUENCE</scope>
    <source>
        <strain evidence="1">Expedition CK06-06</strain>
    </source>
</reference>
<dbReference type="AlphaFoldDB" id="X0Y7J3"/>
<accession>X0Y7J3</accession>